<evidence type="ECO:0000313" key="2">
    <source>
        <dbReference type="EMBL" id="CAL5225162.1"/>
    </source>
</evidence>
<evidence type="ECO:0000313" key="3">
    <source>
        <dbReference type="Proteomes" id="UP001497392"/>
    </source>
</evidence>
<proteinExistence type="predicted"/>
<dbReference type="Proteomes" id="UP001497392">
    <property type="component" value="Unassembled WGS sequence"/>
</dbReference>
<accession>A0ABP1G5N7</accession>
<dbReference type="InterPro" id="IPR006813">
    <property type="entry name" value="Glyco_trans_17"/>
</dbReference>
<feature type="signal peptide" evidence="1">
    <location>
        <begin position="1"/>
        <end position="16"/>
    </location>
</feature>
<dbReference type="PANTHER" id="PTHR12224:SF0">
    <property type="entry name" value="BETA-1,4-MANNOSYL-GLYCOPROTEIN 4-BETA-N-ACETYLGLUCOSAMINYLTRANSFERASE"/>
    <property type="match status" value="1"/>
</dbReference>
<sequence>MRALLTLAYFATAVCAQCTGRSTLASMEPLGTEELCAKYSMVPRQTPATIYDAFLFNDELDMLERHNAPEPKPLHYAENAGHFSRFADKIVHVALDDLLGEHLPEWFTPLQVAFQNEWYHRETLFREGLHQPGKEVQTGDLVMSGDLDEIPKAEAVRALKHCEWEAKPGMDDCVALEGSISYFAYSWVAGARNAGPRVVRWLGNGTLDSQEGKNNLRYHANCSLVLEQSSWHCSDCFATIAQVQKKIKSFCHSDRNRYPYNDTQFIVDRFARGLALFTDKEEDARMKRVGYCNNAPPILLGNRTDQTP</sequence>
<keyword evidence="3" id="KW-1185">Reference proteome</keyword>
<reference evidence="2 3" key="1">
    <citation type="submission" date="2024-06" db="EMBL/GenBank/DDBJ databases">
        <authorList>
            <person name="Kraege A."/>
            <person name="Thomma B."/>
        </authorList>
    </citation>
    <scope>NUCLEOTIDE SEQUENCE [LARGE SCALE GENOMIC DNA]</scope>
</reference>
<protein>
    <submittedName>
        <fullName evidence="2">G7943 protein</fullName>
    </submittedName>
</protein>
<feature type="chain" id="PRO_5045784432" evidence="1">
    <location>
        <begin position="17"/>
        <end position="308"/>
    </location>
</feature>
<dbReference type="PANTHER" id="PTHR12224">
    <property type="entry name" value="BETA-1,4-MANNOSYL-GLYCOPROTEIN BETA-1,4-N-ACETYLGLUCOSAMINYL-TRANSFERASE"/>
    <property type="match status" value="1"/>
</dbReference>
<gene>
    <name evidence="2" type="primary">g7943</name>
    <name evidence="2" type="ORF">VP750_LOCUS6821</name>
</gene>
<evidence type="ECO:0000256" key="1">
    <source>
        <dbReference type="SAM" id="SignalP"/>
    </source>
</evidence>
<dbReference type="Pfam" id="PF04724">
    <property type="entry name" value="Glyco_transf_17"/>
    <property type="match status" value="1"/>
</dbReference>
<dbReference type="EMBL" id="CAXHTA020000012">
    <property type="protein sequence ID" value="CAL5225162.1"/>
    <property type="molecule type" value="Genomic_DNA"/>
</dbReference>
<organism evidence="2 3">
    <name type="scientific">Coccomyxa viridis</name>
    <dbReference type="NCBI Taxonomy" id="1274662"/>
    <lineage>
        <taxon>Eukaryota</taxon>
        <taxon>Viridiplantae</taxon>
        <taxon>Chlorophyta</taxon>
        <taxon>core chlorophytes</taxon>
        <taxon>Trebouxiophyceae</taxon>
        <taxon>Trebouxiophyceae incertae sedis</taxon>
        <taxon>Coccomyxaceae</taxon>
        <taxon>Coccomyxa</taxon>
    </lineage>
</organism>
<comment type="caution">
    <text evidence="2">The sequence shown here is derived from an EMBL/GenBank/DDBJ whole genome shotgun (WGS) entry which is preliminary data.</text>
</comment>
<keyword evidence="1" id="KW-0732">Signal</keyword>
<name>A0ABP1G5N7_9CHLO</name>